<evidence type="ECO:0000313" key="9">
    <source>
        <dbReference type="Proteomes" id="UP001174909"/>
    </source>
</evidence>
<dbReference type="FunFam" id="3.30.390.80:FF:000001">
    <property type="entry name" value="DNA repair protein RAD52 homolog"/>
    <property type="match status" value="1"/>
</dbReference>
<comment type="similarity">
    <text evidence="1">Belongs to the RAD52 family.</text>
</comment>
<feature type="compositionally biased region" description="Basic and acidic residues" evidence="7">
    <location>
        <begin position="379"/>
        <end position="399"/>
    </location>
</feature>
<keyword evidence="3" id="KW-0233">DNA recombination</keyword>
<dbReference type="InterPro" id="IPR042525">
    <property type="entry name" value="Rad52_Rad59_Rad22_sf"/>
</dbReference>
<feature type="compositionally biased region" description="Low complexity" evidence="7">
    <location>
        <begin position="400"/>
        <end position="449"/>
    </location>
</feature>
<keyword evidence="9" id="KW-1185">Reference proteome</keyword>
<feature type="non-terminal residue" evidence="8">
    <location>
        <position position="1"/>
    </location>
</feature>
<organism evidence="8 9">
    <name type="scientific">Geodia barretti</name>
    <name type="common">Barrett's horny sponge</name>
    <dbReference type="NCBI Taxonomy" id="519541"/>
    <lineage>
        <taxon>Eukaryota</taxon>
        <taxon>Metazoa</taxon>
        <taxon>Porifera</taxon>
        <taxon>Demospongiae</taxon>
        <taxon>Heteroscleromorpha</taxon>
        <taxon>Tetractinellida</taxon>
        <taxon>Astrophorina</taxon>
        <taxon>Geodiidae</taxon>
        <taxon>Geodia</taxon>
    </lineage>
</organism>
<dbReference type="Gene3D" id="3.30.390.80">
    <property type="entry name" value="DNA repair protein Rad52/59/22"/>
    <property type="match status" value="1"/>
</dbReference>
<dbReference type="GO" id="GO:0005634">
    <property type="term" value="C:nucleus"/>
    <property type="evidence" value="ECO:0007669"/>
    <property type="project" value="TreeGrafter"/>
</dbReference>
<dbReference type="EMBL" id="CASHTH010000427">
    <property type="protein sequence ID" value="CAI8001081.1"/>
    <property type="molecule type" value="Genomic_DNA"/>
</dbReference>
<evidence type="ECO:0000313" key="8">
    <source>
        <dbReference type="EMBL" id="CAI8001081.1"/>
    </source>
</evidence>
<dbReference type="AlphaFoldDB" id="A0AA35R2Q2"/>
<name>A0AA35R2Q2_GEOBA</name>
<feature type="region of interest" description="Disordered" evidence="7">
    <location>
        <begin position="498"/>
        <end position="529"/>
    </location>
</feature>
<feature type="compositionally biased region" description="Polar residues" evidence="7">
    <location>
        <begin position="276"/>
        <end position="286"/>
    </location>
</feature>
<evidence type="ECO:0000256" key="5">
    <source>
        <dbReference type="ARBA" id="ARBA00053354"/>
    </source>
</evidence>
<evidence type="ECO:0000256" key="3">
    <source>
        <dbReference type="ARBA" id="ARBA00023172"/>
    </source>
</evidence>
<feature type="compositionally biased region" description="Polar residues" evidence="7">
    <location>
        <begin position="450"/>
        <end position="459"/>
    </location>
</feature>
<dbReference type="GO" id="GO:0010792">
    <property type="term" value="P:DNA double-strand break processing involved in repair via single-strand annealing"/>
    <property type="evidence" value="ECO:0007669"/>
    <property type="project" value="UniProtKB-ARBA"/>
</dbReference>
<dbReference type="InterPro" id="IPR041247">
    <property type="entry name" value="Rad52_fam"/>
</dbReference>
<feature type="compositionally biased region" description="Polar residues" evidence="7">
    <location>
        <begin position="221"/>
        <end position="241"/>
    </location>
</feature>
<dbReference type="PANTHER" id="PTHR12132">
    <property type="entry name" value="DNA REPAIR AND RECOMBINATION PROTEIN RAD52, RAD59"/>
    <property type="match status" value="1"/>
</dbReference>
<evidence type="ECO:0000256" key="6">
    <source>
        <dbReference type="ARBA" id="ARBA00073403"/>
    </source>
</evidence>
<comment type="caution">
    <text evidence="8">The sequence shown here is derived from an EMBL/GenBank/DDBJ whole genome shotgun (WGS) entry which is preliminary data.</text>
</comment>
<evidence type="ECO:0000256" key="7">
    <source>
        <dbReference type="SAM" id="MobiDB-lite"/>
    </source>
</evidence>
<dbReference type="SUPFAM" id="SSF54768">
    <property type="entry name" value="dsRNA-binding domain-like"/>
    <property type="match status" value="1"/>
</dbReference>
<feature type="region of interest" description="Disordered" evidence="7">
    <location>
        <begin position="1"/>
        <end position="43"/>
    </location>
</feature>
<evidence type="ECO:0000256" key="2">
    <source>
        <dbReference type="ARBA" id="ARBA00022763"/>
    </source>
</evidence>
<dbReference type="Pfam" id="PF04098">
    <property type="entry name" value="Rad52_Rad22"/>
    <property type="match status" value="1"/>
</dbReference>
<comment type="function">
    <text evidence="5">Involved in double-stranded break repair. Plays a central role in genetic recombination and DNA repair by promoting the annealing of complementary single-stranded DNA and by stimulation of the RAD51 recombinase.</text>
</comment>
<gene>
    <name evidence="8" type="ORF">GBAR_LOCUS3110</name>
</gene>
<protein>
    <recommendedName>
        <fullName evidence="6">DNA repair protein RAD52 homolog</fullName>
    </recommendedName>
</protein>
<dbReference type="PANTHER" id="PTHR12132:SF1">
    <property type="entry name" value="DNA REPAIR PROTEIN RAD52 HOMOLOG"/>
    <property type="match status" value="1"/>
</dbReference>
<dbReference type="GO" id="GO:0000724">
    <property type="term" value="P:double-strand break repair via homologous recombination"/>
    <property type="evidence" value="ECO:0007669"/>
    <property type="project" value="TreeGrafter"/>
</dbReference>
<dbReference type="InterPro" id="IPR007232">
    <property type="entry name" value="Rad52_Rad59_Rad22"/>
</dbReference>
<sequence length="566" mass="61429">PLNREVLRGAGGRRGRGQFKTMASEPPRENASSFGQTSFSPEEQAAVQQALQERLGPEYISQRAGAGGQKLAYIEGNKLIELTNETFGFNGWAHSVTQQSIDFIDQMGDRFYVGVSSFVRVQLKDGAYHEDVGYGVSEGMRSKALSIEKARKESVTDGLKRALRAFGNVLGELYKRQGLSQVRTETAKDEYYPQAESSVGSMMNLKHRGEASQLLAEWRSRNSTTPSATPLTTGHSATPLQLPSAPGPSGRFDKHQSPSSSDICKEHKYWPKSNRSDSSTPRSTGSVGVKSEQRVDKFDLAQQRVAQKAFSGGKEVHVKVERLSFTPASADNVSSKLPSVASSWLVCPDQKGPQATKPSQNRPQAAIATPRAPLSTTKHGCELTHSRAKETDNTSRNETTHTTTTATTKATNATTKAANETPKATNAATKAANETTKATKATTKAGNETPKATNAATKVASTEQGNECVVAEPESLAEAARKKRQELQRLQKEKWQMKHGVVGQKKRTSDTAELSTGEAEGGATGGDFLETDDLISVDIPEFWDRVLSSQMTDEHLPPNKRFRASQ</sequence>
<keyword evidence="4" id="KW-0234">DNA repair</keyword>
<feature type="region of interest" description="Disordered" evidence="7">
    <location>
        <begin position="221"/>
        <end position="291"/>
    </location>
</feature>
<keyword evidence="2" id="KW-0227">DNA damage</keyword>
<proteinExistence type="inferred from homology"/>
<accession>A0AA35R2Q2</accession>
<reference evidence="8" key="1">
    <citation type="submission" date="2023-03" db="EMBL/GenBank/DDBJ databases">
        <authorList>
            <person name="Steffen K."/>
            <person name="Cardenas P."/>
        </authorList>
    </citation>
    <scope>NUCLEOTIDE SEQUENCE</scope>
</reference>
<dbReference type="GO" id="GO:0006312">
    <property type="term" value="P:mitotic recombination"/>
    <property type="evidence" value="ECO:0007669"/>
    <property type="project" value="TreeGrafter"/>
</dbReference>
<evidence type="ECO:0000256" key="4">
    <source>
        <dbReference type="ARBA" id="ARBA00023204"/>
    </source>
</evidence>
<evidence type="ECO:0000256" key="1">
    <source>
        <dbReference type="ARBA" id="ARBA00006638"/>
    </source>
</evidence>
<feature type="region of interest" description="Disordered" evidence="7">
    <location>
        <begin position="350"/>
        <end position="459"/>
    </location>
</feature>
<feature type="compositionally biased region" description="Polar residues" evidence="7">
    <location>
        <begin position="30"/>
        <end position="41"/>
    </location>
</feature>
<dbReference type="Proteomes" id="UP001174909">
    <property type="component" value="Unassembled WGS sequence"/>
</dbReference>